<comment type="caution">
    <text evidence="2">The sequence shown here is derived from an EMBL/GenBank/DDBJ whole genome shotgun (WGS) entry which is preliminary data.</text>
</comment>
<gene>
    <name evidence="2" type="ORF">DJ017_01225</name>
</gene>
<dbReference type="AlphaFoldDB" id="A0A328AGK6"/>
<keyword evidence="3" id="KW-1185">Reference proteome</keyword>
<accession>A0A328AGK6</accession>
<keyword evidence="1" id="KW-0732">Signal</keyword>
<feature type="signal peptide" evidence="1">
    <location>
        <begin position="1"/>
        <end position="21"/>
    </location>
</feature>
<dbReference type="OrthoDB" id="7210528at2"/>
<name>A0A328AGK6_9CAUL</name>
<dbReference type="RefSeq" id="WP_111526998.1">
    <property type="nucleotide sequence ID" value="NZ_JBHRSG010000001.1"/>
</dbReference>
<protein>
    <submittedName>
        <fullName evidence="2">Uncharacterized protein</fullName>
    </submittedName>
</protein>
<evidence type="ECO:0000313" key="2">
    <source>
        <dbReference type="EMBL" id="RAK53246.1"/>
    </source>
</evidence>
<proteinExistence type="predicted"/>
<dbReference type="Proteomes" id="UP000249254">
    <property type="component" value="Unassembled WGS sequence"/>
</dbReference>
<evidence type="ECO:0000313" key="3">
    <source>
        <dbReference type="Proteomes" id="UP000249254"/>
    </source>
</evidence>
<evidence type="ECO:0000256" key="1">
    <source>
        <dbReference type="SAM" id="SignalP"/>
    </source>
</evidence>
<reference evidence="3" key="1">
    <citation type="submission" date="2018-05" db="EMBL/GenBank/DDBJ databases">
        <authorList>
            <person name="Li X."/>
        </authorList>
    </citation>
    <scope>NUCLEOTIDE SEQUENCE [LARGE SCALE GENOMIC DNA]</scope>
    <source>
        <strain evidence="3">LX32</strain>
    </source>
</reference>
<dbReference type="EMBL" id="QFYQ01000001">
    <property type="protein sequence ID" value="RAK53246.1"/>
    <property type="molecule type" value="Genomic_DNA"/>
</dbReference>
<organism evidence="2 3">
    <name type="scientific">Phenylobacterium soli</name>
    <dbReference type="NCBI Taxonomy" id="2170551"/>
    <lineage>
        <taxon>Bacteria</taxon>
        <taxon>Pseudomonadati</taxon>
        <taxon>Pseudomonadota</taxon>
        <taxon>Alphaproteobacteria</taxon>
        <taxon>Caulobacterales</taxon>
        <taxon>Caulobacteraceae</taxon>
        <taxon>Phenylobacterium</taxon>
    </lineage>
</organism>
<sequence>MRRALALASLIALATASTASAETWKKYTETNGIAWSYDADYAYKDKASGRVVVMQAISKPAANLGPSAPGKPDGVGNVVALDCQNKNMIVLGDYKPSKPLAIAAGWRSETPKKVTGSDNEALLGAVCAGASAYPEK</sequence>
<feature type="chain" id="PRO_5016279414" evidence="1">
    <location>
        <begin position="22"/>
        <end position="136"/>
    </location>
</feature>